<dbReference type="AlphaFoldDB" id="A0A0P7AG90"/>
<reference evidence="1 2" key="1">
    <citation type="submission" date="2015-09" db="EMBL/GenBank/DDBJ databases">
        <title>Genome sequence of the marine flavobacterium Croceitalea dokdonensis DOKDO 023 that contains proton- and sodium-pumping rhodopsins.</title>
        <authorList>
            <person name="Kwon S.-K."/>
            <person name="Lee H.K."/>
            <person name="Kwak M.-J."/>
            <person name="Kim J.F."/>
        </authorList>
    </citation>
    <scope>NUCLEOTIDE SEQUENCE [LARGE SCALE GENOMIC DNA]</scope>
    <source>
        <strain evidence="1 2">DOKDO 023</strain>
    </source>
</reference>
<dbReference type="STRING" id="1300341.I595_878"/>
<gene>
    <name evidence="1" type="ORF">I595_878</name>
</gene>
<keyword evidence="2" id="KW-1185">Reference proteome</keyword>
<proteinExistence type="predicted"/>
<dbReference type="Proteomes" id="UP000050280">
    <property type="component" value="Unassembled WGS sequence"/>
</dbReference>
<dbReference type="EMBL" id="LDJX01000002">
    <property type="protein sequence ID" value="KPM32462.1"/>
    <property type="molecule type" value="Genomic_DNA"/>
</dbReference>
<organism evidence="1 2">
    <name type="scientific">Croceitalea dokdonensis DOKDO 023</name>
    <dbReference type="NCBI Taxonomy" id="1300341"/>
    <lineage>
        <taxon>Bacteria</taxon>
        <taxon>Pseudomonadati</taxon>
        <taxon>Bacteroidota</taxon>
        <taxon>Flavobacteriia</taxon>
        <taxon>Flavobacteriales</taxon>
        <taxon>Flavobacteriaceae</taxon>
        <taxon>Croceitalea</taxon>
    </lineage>
</organism>
<accession>A0A0P7AG90</accession>
<name>A0A0P7AG90_9FLAO</name>
<protein>
    <submittedName>
        <fullName evidence="1">Uncharacterized protein</fullName>
    </submittedName>
</protein>
<evidence type="ECO:0000313" key="2">
    <source>
        <dbReference type="Proteomes" id="UP000050280"/>
    </source>
</evidence>
<sequence length="39" mass="4608">MVSYRRAFSQATLNYLLFDIKTSSKEFPVFRLVCLCTMQ</sequence>
<comment type="caution">
    <text evidence="1">The sequence shown here is derived from an EMBL/GenBank/DDBJ whole genome shotgun (WGS) entry which is preliminary data.</text>
</comment>
<evidence type="ECO:0000313" key="1">
    <source>
        <dbReference type="EMBL" id="KPM32462.1"/>
    </source>
</evidence>